<proteinExistence type="predicted"/>
<name>A0AAV8A423_9EUKA</name>
<feature type="transmembrane region" description="Helical" evidence="1">
    <location>
        <begin position="12"/>
        <end position="32"/>
    </location>
</feature>
<dbReference type="Proteomes" id="UP001146793">
    <property type="component" value="Unassembled WGS sequence"/>
</dbReference>
<evidence type="ECO:0000313" key="3">
    <source>
        <dbReference type="Proteomes" id="UP001146793"/>
    </source>
</evidence>
<reference evidence="2" key="1">
    <citation type="submission" date="2022-08" db="EMBL/GenBank/DDBJ databases">
        <title>Novel sulphate-reducing endosymbionts in the free-living metamonad Anaeramoeba.</title>
        <authorList>
            <person name="Jerlstrom-Hultqvist J."/>
            <person name="Cepicka I."/>
            <person name="Gallot-Lavallee L."/>
            <person name="Salas-Leiva D."/>
            <person name="Curtis B.A."/>
            <person name="Zahonova K."/>
            <person name="Pipaliya S."/>
            <person name="Dacks J."/>
            <person name="Roger A.J."/>
        </authorList>
    </citation>
    <scope>NUCLEOTIDE SEQUENCE</scope>
    <source>
        <strain evidence="2">Busselton2</strain>
    </source>
</reference>
<evidence type="ECO:0000256" key="1">
    <source>
        <dbReference type="SAM" id="Phobius"/>
    </source>
</evidence>
<keyword evidence="1" id="KW-0472">Membrane</keyword>
<evidence type="ECO:0000313" key="2">
    <source>
        <dbReference type="EMBL" id="KAJ3449048.1"/>
    </source>
</evidence>
<organism evidence="2 3">
    <name type="scientific">Anaeramoeba flamelloides</name>
    <dbReference type="NCBI Taxonomy" id="1746091"/>
    <lineage>
        <taxon>Eukaryota</taxon>
        <taxon>Metamonada</taxon>
        <taxon>Anaeramoebidae</taxon>
        <taxon>Anaeramoeba</taxon>
    </lineage>
</organism>
<accession>A0AAV8A423</accession>
<sequence length="149" mass="17071">MMDNNCVSKMDLRVVSSIFLSGLGYVEYMRLFSMPLVEKSSMFYVDERWPRPQRQKGSAEYLTEGFIDSKTHLVLGIETLCKDEKESGKGNEEALCLLKMLEYSPIKDVQIDEIICDENKSVIKRIKESDSPLKISLCIGHKANAIRKR</sequence>
<dbReference type="AlphaFoldDB" id="A0AAV8A423"/>
<keyword evidence="1" id="KW-0812">Transmembrane</keyword>
<dbReference type="EMBL" id="JANTQA010000012">
    <property type="protein sequence ID" value="KAJ3449048.1"/>
    <property type="molecule type" value="Genomic_DNA"/>
</dbReference>
<keyword evidence="1" id="KW-1133">Transmembrane helix</keyword>
<protein>
    <submittedName>
        <fullName evidence="2">Uncharacterized protein</fullName>
    </submittedName>
</protein>
<comment type="caution">
    <text evidence="2">The sequence shown here is derived from an EMBL/GenBank/DDBJ whole genome shotgun (WGS) entry which is preliminary data.</text>
</comment>
<gene>
    <name evidence="2" type="ORF">M0812_05192</name>
</gene>